<dbReference type="AlphaFoldDB" id="A0A4P9W7U0"/>
<protein>
    <recommendedName>
        <fullName evidence="3">F-box domain-containing protein</fullName>
    </recommendedName>
</protein>
<evidence type="ECO:0000313" key="1">
    <source>
        <dbReference type="EMBL" id="RKO88162.1"/>
    </source>
</evidence>
<dbReference type="PANTHER" id="PTHR38926">
    <property type="entry name" value="F-BOX DOMAIN CONTAINING PROTEIN, EXPRESSED"/>
    <property type="match status" value="1"/>
</dbReference>
<reference evidence="2" key="1">
    <citation type="journal article" date="2018" name="Nat. Microbiol.">
        <title>Leveraging single-cell genomics to expand the fungal tree of life.</title>
        <authorList>
            <person name="Ahrendt S.R."/>
            <person name="Quandt C.A."/>
            <person name="Ciobanu D."/>
            <person name="Clum A."/>
            <person name="Salamov A."/>
            <person name="Andreopoulos B."/>
            <person name="Cheng J.F."/>
            <person name="Woyke T."/>
            <person name="Pelin A."/>
            <person name="Henrissat B."/>
            <person name="Reynolds N.K."/>
            <person name="Benny G.L."/>
            <person name="Smith M.E."/>
            <person name="James T.Y."/>
            <person name="Grigoriev I.V."/>
        </authorList>
    </citation>
    <scope>NUCLEOTIDE SEQUENCE [LARGE SCALE GENOMIC DNA]</scope>
</reference>
<keyword evidence="2" id="KW-1185">Reference proteome</keyword>
<proteinExistence type="predicted"/>
<organism evidence="1 2">
    <name type="scientific">Blyttiomyces helicus</name>
    <dbReference type="NCBI Taxonomy" id="388810"/>
    <lineage>
        <taxon>Eukaryota</taxon>
        <taxon>Fungi</taxon>
        <taxon>Fungi incertae sedis</taxon>
        <taxon>Chytridiomycota</taxon>
        <taxon>Chytridiomycota incertae sedis</taxon>
        <taxon>Chytridiomycetes</taxon>
        <taxon>Chytridiomycetes incertae sedis</taxon>
        <taxon>Blyttiomyces</taxon>
    </lineage>
</organism>
<dbReference type="OrthoDB" id="550575at2759"/>
<dbReference type="SUPFAM" id="SSF52047">
    <property type="entry name" value="RNI-like"/>
    <property type="match status" value="1"/>
</dbReference>
<accession>A0A4P9W7U0</accession>
<name>A0A4P9W7U0_9FUNG</name>
<dbReference type="Gene3D" id="3.80.10.10">
    <property type="entry name" value="Ribonuclease Inhibitor"/>
    <property type="match status" value="2"/>
</dbReference>
<dbReference type="EMBL" id="KZ996902">
    <property type="protein sequence ID" value="RKO88162.1"/>
    <property type="molecule type" value="Genomic_DNA"/>
</dbReference>
<evidence type="ECO:0000313" key="2">
    <source>
        <dbReference type="Proteomes" id="UP000269721"/>
    </source>
</evidence>
<evidence type="ECO:0008006" key="3">
    <source>
        <dbReference type="Google" id="ProtNLM"/>
    </source>
</evidence>
<dbReference type="Proteomes" id="UP000269721">
    <property type="component" value="Unassembled WGS sequence"/>
</dbReference>
<sequence length="525" mass="56620">MSKSRALVSPTIDSPAFALNTYVRTLAAADLVNLRDVKIITPPSFRETLTLRSPSSLACERLVAAAIRDAVKRCVPPRPCERKVVEDGRWTWATAPEDVLRYVFRWLRALDELSDVAGRATLRSCILVCKAWNSVGTEQCWRNISVRGDQDSMASLVATVSRSARGQIVGQAHLGSYVRGAEFDLDNSVPEASFEFLVSTAVHLCPNLRCLYISHDTAALSLPSLAAIFESCPSLVLFFLNPASIHISYHGHAKREDLWKTDAAGRAIIEGVGRLRALCFHSSGRGDVHSAINRSAGPNLISWAGHASAVEHVAANCPELKFLEGGELADPDLAVLAAGCHHLVSVNLEDAEGKVTDDGVKAIIHHCPAIEELSLFNTGVTFATLNALKSHRPLTFLSFGGEGELFETTGTEIALCALLSARGALLTGLKVGEPRWHMGAELAIMLPIVTPKLQSLHLVGMNSTFYLAWLADRLPALLELGTDDSVDSDVLADSIPSRVSLCGSDYVSMDPDEALWRCLAGSTPP</sequence>
<dbReference type="PANTHER" id="PTHR38926:SF5">
    <property type="entry name" value="F-BOX AND LEUCINE-RICH REPEAT PROTEIN 6"/>
    <property type="match status" value="1"/>
</dbReference>
<gene>
    <name evidence="1" type="ORF">BDK51DRAFT_40791</name>
</gene>
<dbReference type="InterPro" id="IPR032675">
    <property type="entry name" value="LRR_dom_sf"/>
</dbReference>